<organism evidence="2 3">
    <name type="scientific">Streptomyces violarus</name>
    <dbReference type="NCBI Taxonomy" id="67380"/>
    <lineage>
        <taxon>Bacteria</taxon>
        <taxon>Bacillati</taxon>
        <taxon>Actinomycetota</taxon>
        <taxon>Actinomycetes</taxon>
        <taxon>Kitasatosporales</taxon>
        <taxon>Streptomycetaceae</taxon>
        <taxon>Streptomyces</taxon>
    </lineage>
</organism>
<comment type="caution">
    <text evidence="2">The sequence shown here is derived from an EMBL/GenBank/DDBJ whole genome shotgun (WGS) entry which is preliminary data.</text>
</comment>
<sequence>MRPTRGPQAAAAHVRTVRPGAERGRVLAGRACLPTLLPDCSVPAGTMHELRPTARSRGPHS</sequence>
<evidence type="ECO:0000313" key="3">
    <source>
        <dbReference type="Proteomes" id="UP000572907"/>
    </source>
</evidence>
<evidence type="ECO:0000256" key="1">
    <source>
        <dbReference type="SAM" id="MobiDB-lite"/>
    </source>
</evidence>
<gene>
    <name evidence="2" type="ORF">FHS41_005559</name>
</gene>
<proteinExistence type="predicted"/>
<accession>A0A7W4ZUN1</accession>
<dbReference type="AlphaFoldDB" id="A0A7W4ZUN1"/>
<reference evidence="2 3" key="1">
    <citation type="submission" date="2020-08" db="EMBL/GenBank/DDBJ databases">
        <title>Genomic Encyclopedia of Type Strains, Phase III (KMG-III): the genomes of soil and plant-associated and newly described type strains.</title>
        <authorList>
            <person name="Whitman W."/>
        </authorList>
    </citation>
    <scope>NUCLEOTIDE SEQUENCE [LARGE SCALE GENOMIC DNA]</scope>
    <source>
        <strain evidence="2 3">CECT 3237</strain>
    </source>
</reference>
<dbReference type="EMBL" id="JACHXE010000005">
    <property type="protein sequence ID" value="MBB3079028.1"/>
    <property type="molecule type" value="Genomic_DNA"/>
</dbReference>
<feature type="region of interest" description="Disordered" evidence="1">
    <location>
        <begin position="42"/>
        <end position="61"/>
    </location>
</feature>
<evidence type="ECO:0000313" key="2">
    <source>
        <dbReference type="EMBL" id="MBB3079028.1"/>
    </source>
</evidence>
<dbReference type="Proteomes" id="UP000572907">
    <property type="component" value="Unassembled WGS sequence"/>
</dbReference>
<protein>
    <submittedName>
        <fullName evidence="2">Uncharacterized protein</fullName>
    </submittedName>
</protein>
<keyword evidence="3" id="KW-1185">Reference proteome</keyword>
<name>A0A7W4ZUN1_9ACTN</name>